<organism evidence="1 2">
    <name type="scientific">Galleria mellonella</name>
    <name type="common">Greater wax moth</name>
    <dbReference type="NCBI Taxonomy" id="7137"/>
    <lineage>
        <taxon>Eukaryota</taxon>
        <taxon>Metazoa</taxon>
        <taxon>Ecdysozoa</taxon>
        <taxon>Arthropoda</taxon>
        <taxon>Hexapoda</taxon>
        <taxon>Insecta</taxon>
        <taxon>Pterygota</taxon>
        <taxon>Neoptera</taxon>
        <taxon>Endopterygota</taxon>
        <taxon>Lepidoptera</taxon>
        <taxon>Glossata</taxon>
        <taxon>Ditrysia</taxon>
        <taxon>Pyraloidea</taxon>
        <taxon>Pyralidae</taxon>
        <taxon>Galleriinae</taxon>
        <taxon>Galleria</taxon>
    </lineage>
</organism>
<dbReference type="KEGG" id="gmw:113522888"/>
<dbReference type="InParanoid" id="A0A6J1X974"/>
<protein>
    <submittedName>
        <fullName evidence="2">Uncharacterized protein LOC113522888</fullName>
    </submittedName>
</protein>
<dbReference type="RefSeq" id="XP_026764530.2">
    <property type="nucleotide sequence ID" value="XM_026908729.3"/>
</dbReference>
<dbReference type="GeneID" id="113522888"/>
<dbReference type="Gene3D" id="3.40.630.30">
    <property type="match status" value="1"/>
</dbReference>
<gene>
    <name evidence="2" type="primary">LOC113522888</name>
</gene>
<accession>A0A6J1X974</accession>
<dbReference type="Proteomes" id="UP001652740">
    <property type="component" value="Unplaced"/>
</dbReference>
<proteinExistence type="predicted"/>
<name>A0A6J1X974_GALME</name>
<reference evidence="2" key="1">
    <citation type="submission" date="2025-08" db="UniProtKB">
        <authorList>
            <consortium name="RefSeq"/>
        </authorList>
    </citation>
    <scope>IDENTIFICATION</scope>
    <source>
        <tissue evidence="2">Whole larvae</tissue>
    </source>
</reference>
<dbReference type="AlphaFoldDB" id="A0A6J1X974"/>
<evidence type="ECO:0000313" key="1">
    <source>
        <dbReference type="Proteomes" id="UP001652740"/>
    </source>
</evidence>
<sequence length="232" mass="26236">MPFMRHLDASFPHVWDRWEANGTKWTIQDLPPSDEDEALDILLKHLCPDEVLCALSDIINDPVSVQCISKVWRYYFQQRTTLACYAESAGERKLVALNVCAVKEKGEELSMEVVGKKWENVYKVLEYMESKVDCLEYMGLDKALTALGLVVRKEYRGAKLGARVLAAREPLCQHLGIKGTLTIFTGIASQKSAVSCGFTSVLEVSIRELAEIGLDYPKDDNRLIKLMVKKYE</sequence>
<evidence type="ECO:0000313" key="2">
    <source>
        <dbReference type="RefSeq" id="XP_026764530.2"/>
    </source>
</evidence>
<keyword evidence="1" id="KW-1185">Reference proteome</keyword>
<dbReference type="GO" id="GO:0008080">
    <property type="term" value="F:N-acetyltransferase activity"/>
    <property type="evidence" value="ECO:0007669"/>
    <property type="project" value="TreeGrafter"/>
</dbReference>